<dbReference type="Proteomes" id="UP001196870">
    <property type="component" value="Unassembled WGS sequence"/>
</dbReference>
<gene>
    <name evidence="1" type="ORF">GXW71_30125</name>
</gene>
<keyword evidence="2" id="KW-1185">Reference proteome</keyword>
<comment type="caution">
    <text evidence="1">The sequence shown here is derived from an EMBL/GenBank/DDBJ whole genome shotgun (WGS) entry which is preliminary data.</text>
</comment>
<accession>A0ABS5F886</accession>
<protein>
    <submittedName>
        <fullName evidence="1">Uncharacterized protein</fullName>
    </submittedName>
</protein>
<evidence type="ECO:0000313" key="2">
    <source>
        <dbReference type="Proteomes" id="UP001196870"/>
    </source>
</evidence>
<evidence type="ECO:0000313" key="1">
    <source>
        <dbReference type="EMBL" id="MBR0668648.1"/>
    </source>
</evidence>
<organism evidence="1 2">
    <name type="scientific">Plastoroseomonas hellenica</name>
    <dbReference type="NCBI Taxonomy" id="2687306"/>
    <lineage>
        <taxon>Bacteria</taxon>
        <taxon>Pseudomonadati</taxon>
        <taxon>Pseudomonadota</taxon>
        <taxon>Alphaproteobacteria</taxon>
        <taxon>Acetobacterales</taxon>
        <taxon>Acetobacteraceae</taxon>
        <taxon>Plastoroseomonas</taxon>
    </lineage>
</organism>
<dbReference type="EMBL" id="JAAGBB010000064">
    <property type="protein sequence ID" value="MBR0668648.1"/>
    <property type="molecule type" value="Genomic_DNA"/>
</dbReference>
<reference evidence="2" key="1">
    <citation type="journal article" date="2021" name="Syst. Appl. Microbiol.">
        <title>Roseomonas hellenica sp. nov., isolated from roots of wild-growing Alkanna tinctoria.</title>
        <authorList>
            <person name="Rat A."/>
            <person name="Naranjo H.D."/>
            <person name="Lebbe L."/>
            <person name="Cnockaert M."/>
            <person name="Krigas N."/>
            <person name="Grigoriadou K."/>
            <person name="Maloupa E."/>
            <person name="Willems A."/>
        </authorList>
    </citation>
    <scope>NUCLEOTIDE SEQUENCE [LARGE SCALE GENOMIC DNA]</scope>
    <source>
        <strain evidence="2">LMG 31523</strain>
    </source>
</reference>
<sequence>MLRGHLVGGPDGTLIEKCHQVIRAGVQCRYGRREFGIAELDDAGARSDAIEAAHTSQRALLRKLVSDIAQLPAQTDLGLTFKSDTMLHLVEDFDLESLPAIVSLARIFAQDVSDRFLLKATSDDPRRPNLTPENVDSDLRGAVQHARNSLVKRDQAALEAATLARSLPPSRADDVAAAELALGQAERAVDVCLDQCRFLWPDGPSAIRELADLIVAVLSARQPHRERLAAGDFSRNLAGAVLCHVSAGLLPGPIAAT</sequence>
<dbReference type="RefSeq" id="WP_211856424.1">
    <property type="nucleotide sequence ID" value="NZ_JAAGBB010000064.1"/>
</dbReference>
<name>A0ABS5F886_9PROT</name>
<proteinExistence type="predicted"/>